<name>A6K633_RAT</name>
<proteinExistence type="predicted"/>
<gene>
    <name evidence="1" type="ORF">rCG_37829</name>
</gene>
<evidence type="ECO:0000313" key="1">
    <source>
        <dbReference type="EMBL" id="EDL99604.1"/>
    </source>
</evidence>
<evidence type="ECO:0000313" key="2">
    <source>
        <dbReference type="Proteomes" id="UP000234681"/>
    </source>
</evidence>
<dbReference type="EMBL" id="CH474022">
    <property type="protein sequence ID" value="EDL99604.1"/>
    <property type="molecule type" value="Genomic_DNA"/>
</dbReference>
<dbReference type="Proteomes" id="UP000234681">
    <property type="component" value="Chromosome 14"/>
</dbReference>
<organism evidence="1 2">
    <name type="scientific">Rattus norvegicus</name>
    <name type="common">Rat</name>
    <dbReference type="NCBI Taxonomy" id="10116"/>
    <lineage>
        <taxon>Eukaryota</taxon>
        <taxon>Metazoa</taxon>
        <taxon>Chordata</taxon>
        <taxon>Craniata</taxon>
        <taxon>Vertebrata</taxon>
        <taxon>Euteleostomi</taxon>
        <taxon>Mammalia</taxon>
        <taxon>Eutheria</taxon>
        <taxon>Euarchontoglires</taxon>
        <taxon>Glires</taxon>
        <taxon>Rodentia</taxon>
        <taxon>Myomorpha</taxon>
        <taxon>Muroidea</taxon>
        <taxon>Muridae</taxon>
        <taxon>Murinae</taxon>
        <taxon>Rattus</taxon>
    </lineage>
</organism>
<accession>A6K633</accession>
<sequence length="118" mass="13359">MASGLHCHSYQHPSACLGSIRPTPHQPQEWVAIQIQNLWFQSSVEETPGLARSQLYRQGVIRQWENVQLRTRRNTCKAVTSRKYRKVANISSLPGGTGAHSFKPAFPTMHIRILKAIL</sequence>
<protein>
    <submittedName>
        <fullName evidence="1">RCG37829</fullName>
    </submittedName>
</protein>
<dbReference type="AlphaFoldDB" id="A6K633"/>
<reference evidence="2" key="1">
    <citation type="submission" date="2005-09" db="EMBL/GenBank/DDBJ databases">
        <authorList>
            <person name="Mural R.J."/>
            <person name="Li P.W."/>
            <person name="Adams M.D."/>
            <person name="Amanatides P.G."/>
            <person name="Baden-Tillson H."/>
            <person name="Barnstead M."/>
            <person name="Chin S.H."/>
            <person name="Dew I."/>
            <person name="Evans C.A."/>
            <person name="Ferriera S."/>
            <person name="Flanigan M."/>
            <person name="Fosler C."/>
            <person name="Glodek A."/>
            <person name="Gu Z."/>
            <person name="Holt R.A."/>
            <person name="Jennings D."/>
            <person name="Kraft C.L."/>
            <person name="Lu F."/>
            <person name="Nguyen T."/>
            <person name="Nusskern D.R."/>
            <person name="Pfannkoch C.M."/>
            <person name="Sitter C."/>
            <person name="Sutton G.G."/>
            <person name="Venter J.C."/>
            <person name="Wang Z."/>
            <person name="Woodage T."/>
            <person name="Zheng X.H."/>
            <person name="Zhong F."/>
        </authorList>
    </citation>
    <scope>NUCLEOTIDE SEQUENCE [LARGE SCALE GENOMIC DNA]</scope>
    <source>
        <strain>BN</strain>
        <strain evidence="2">Sprague-Dawley</strain>
    </source>
</reference>